<dbReference type="GO" id="GO:0016887">
    <property type="term" value="F:ATP hydrolysis activity"/>
    <property type="evidence" value="ECO:0007669"/>
    <property type="project" value="TreeGrafter"/>
</dbReference>
<organism evidence="5 6">
    <name type="scientific">Nocardioides cavernaquae</name>
    <dbReference type="NCBI Taxonomy" id="2321396"/>
    <lineage>
        <taxon>Bacteria</taxon>
        <taxon>Bacillati</taxon>
        <taxon>Actinomycetota</taxon>
        <taxon>Actinomycetes</taxon>
        <taxon>Propionibacteriales</taxon>
        <taxon>Nocardioidaceae</taxon>
        <taxon>Nocardioides</taxon>
    </lineage>
</organism>
<feature type="region of interest" description="Disordered" evidence="3">
    <location>
        <begin position="398"/>
        <end position="417"/>
    </location>
</feature>
<evidence type="ECO:0000256" key="1">
    <source>
        <dbReference type="ARBA" id="ARBA00022741"/>
    </source>
</evidence>
<evidence type="ECO:0000256" key="2">
    <source>
        <dbReference type="ARBA" id="ARBA00022840"/>
    </source>
</evidence>
<dbReference type="PANTHER" id="PTHR43384">
    <property type="entry name" value="SEPTUM SITE-DETERMINING PROTEIN MIND HOMOLOG, CHLOROPLASTIC-RELATED"/>
    <property type="match status" value="1"/>
</dbReference>
<dbReference type="Gene3D" id="3.40.50.300">
    <property type="entry name" value="P-loop containing nucleotide triphosphate hydrolases"/>
    <property type="match status" value="1"/>
</dbReference>
<dbReference type="InterPro" id="IPR050625">
    <property type="entry name" value="ParA/MinD_ATPase"/>
</dbReference>
<gene>
    <name evidence="5" type="ORF">D4739_02320</name>
</gene>
<comment type="caution">
    <text evidence="5">The sequence shown here is derived from an EMBL/GenBank/DDBJ whole genome shotgun (WGS) entry which is preliminary data.</text>
</comment>
<dbReference type="OrthoDB" id="3217709at2"/>
<keyword evidence="1" id="KW-0547">Nucleotide-binding</keyword>
<proteinExistence type="predicted"/>
<sequence length="417" mass="43644">MSAQRAGSVPVLVVAAGARWEPAALESLHPGAGVVVLRRCMDVTDLLAHAAAGDARVAVIAAEAPGLDADAITHLGRSGVLPLVVYPEDLDGAPERVRRLGVRSLVGDRHLADLPAAVLALSRVSDEVPLHQGRTEPAGAGRVITVWGPTGAPGRTTVSLGLAGELATRGADPLLLDLDPWGGAVAQRLGILDEVSGLLASARLAGRPELAERFTSLQRRVAGFRVLTGLPRADRWLEVRGDVVDELVDLAQAQGDVVLDTGFSLEDDPISDLGTRPTRNGLTLAAIAAADDLLVVGTADPVGLARLARGLSELGETTGGRPVHVVLNRWRSRLGLDEAEVRRLLAGYGDLLGVHLVPEDGLAADRALVTGRTFAEGATSPLARSFAPLVDVLFPGRESAPPPRRLRGRTAARARRR</sequence>
<dbReference type="SUPFAM" id="SSF52540">
    <property type="entry name" value="P-loop containing nucleoside triphosphate hydrolases"/>
    <property type="match status" value="1"/>
</dbReference>
<dbReference type="GO" id="GO:0009898">
    <property type="term" value="C:cytoplasmic side of plasma membrane"/>
    <property type="evidence" value="ECO:0007669"/>
    <property type="project" value="TreeGrafter"/>
</dbReference>
<evidence type="ECO:0000259" key="4">
    <source>
        <dbReference type="Pfam" id="PF01656"/>
    </source>
</evidence>
<evidence type="ECO:0000256" key="3">
    <source>
        <dbReference type="SAM" id="MobiDB-lite"/>
    </source>
</evidence>
<evidence type="ECO:0000313" key="6">
    <source>
        <dbReference type="Proteomes" id="UP000276542"/>
    </source>
</evidence>
<accession>A0A3A5H317</accession>
<dbReference type="GO" id="GO:0051782">
    <property type="term" value="P:negative regulation of cell division"/>
    <property type="evidence" value="ECO:0007669"/>
    <property type="project" value="TreeGrafter"/>
</dbReference>
<reference evidence="6" key="1">
    <citation type="submission" date="2018-09" db="EMBL/GenBank/DDBJ databases">
        <authorList>
            <person name="Zhu H."/>
        </authorList>
    </citation>
    <scope>NUCLEOTIDE SEQUENCE [LARGE SCALE GENOMIC DNA]</scope>
    <source>
        <strain evidence="6">K1W22B-1</strain>
    </source>
</reference>
<dbReference type="RefSeq" id="WP_120059077.1">
    <property type="nucleotide sequence ID" value="NZ_QYRP01000002.1"/>
</dbReference>
<dbReference type="GO" id="GO:0005829">
    <property type="term" value="C:cytosol"/>
    <property type="evidence" value="ECO:0007669"/>
    <property type="project" value="TreeGrafter"/>
</dbReference>
<name>A0A3A5H317_9ACTN</name>
<feature type="compositionally biased region" description="Basic residues" evidence="3">
    <location>
        <begin position="404"/>
        <end position="417"/>
    </location>
</feature>
<evidence type="ECO:0000313" key="5">
    <source>
        <dbReference type="EMBL" id="RJS45176.1"/>
    </source>
</evidence>
<dbReference type="InterPro" id="IPR002586">
    <property type="entry name" value="CobQ/CobB/MinD/ParA_Nub-bd_dom"/>
</dbReference>
<keyword evidence="6" id="KW-1185">Reference proteome</keyword>
<dbReference type="AlphaFoldDB" id="A0A3A5H317"/>
<keyword evidence="2" id="KW-0067">ATP-binding</keyword>
<dbReference type="Pfam" id="PF01656">
    <property type="entry name" value="CbiA"/>
    <property type="match status" value="1"/>
</dbReference>
<dbReference type="EMBL" id="QYRP01000002">
    <property type="protein sequence ID" value="RJS45176.1"/>
    <property type="molecule type" value="Genomic_DNA"/>
</dbReference>
<dbReference type="InterPro" id="IPR027417">
    <property type="entry name" value="P-loop_NTPase"/>
</dbReference>
<feature type="domain" description="CobQ/CobB/MinD/ParA nucleotide binding" evidence="4">
    <location>
        <begin position="144"/>
        <end position="360"/>
    </location>
</feature>
<dbReference type="PANTHER" id="PTHR43384:SF6">
    <property type="entry name" value="SEPTUM SITE-DETERMINING PROTEIN MIND HOMOLOG, CHLOROPLASTIC"/>
    <property type="match status" value="1"/>
</dbReference>
<dbReference type="GO" id="GO:0005524">
    <property type="term" value="F:ATP binding"/>
    <property type="evidence" value="ECO:0007669"/>
    <property type="project" value="UniProtKB-KW"/>
</dbReference>
<dbReference type="Proteomes" id="UP000276542">
    <property type="component" value="Unassembled WGS sequence"/>
</dbReference>
<protein>
    <recommendedName>
        <fullName evidence="4">CobQ/CobB/MinD/ParA nucleotide binding domain-containing protein</fullName>
    </recommendedName>
</protein>